<name>A0A1S8CYG0_9PROT</name>
<keyword evidence="3" id="KW-1185">Reference proteome</keyword>
<dbReference type="SUPFAM" id="SSF63867">
    <property type="entry name" value="MoeA C-terminal domain-like"/>
    <property type="match status" value="1"/>
</dbReference>
<dbReference type="Proteomes" id="UP000054844">
    <property type="component" value="Unassembled WGS sequence"/>
</dbReference>
<proteinExistence type="predicted"/>
<dbReference type="InterPro" id="IPR036688">
    <property type="entry name" value="MoeA_C_domain_IV_sf"/>
</dbReference>
<comment type="caution">
    <text evidence="2">The sequence shown here is derived from an EMBL/GenBank/DDBJ whole genome shotgun (WGS) entry which is preliminary data.</text>
</comment>
<dbReference type="Pfam" id="PF03454">
    <property type="entry name" value="MoeA_C"/>
    <property type="match status" value="1"/>
</dbReference>
<dbReference type="AlphaFoldDB" id="A0A1S8CYG0"/>
<evidence type="ECO:0000313" key="2">
    <source>
        <dbReference type="EMBL" id="ONH81106.1"/>
    </source>
</evidence>
<evidence type="ECO:0000313" key="3">
    <source>
        <dbReference type="Proteomes" id="UP000054844"/>
    </source>
</evidence>
<dbReference type="InterPro" id="IPR005111">
    <property type="entry name" value="MoeA_C_domain_IV"/>
</dbReference>
<gene>
    <name evidence="2" type="ORF">APZ41_021710</name>
</gene>
<dbReference type="Gene3D" id="2.40.340.10">
    <property type="entry name" value="MoeA, C-terminal, domain IV"/>
    <property type="match status" value="1"/>
</dbReference>
<evidence type="ECO:0000259" key="1">
    <source>
        <dbReference type="Pfam" id="PF03454"/>
    </source>
</evidence>
<protein>
    <recommendedName>
        <fullName evidence="1">MoeA C-terminal domain-containing protein</fullName>
    </recommendedName>
</protein>
<feature type="non-terminal residue" evidence="2">
    <location>
        <position position="1"/>
    </location>
</feature>
<dbReference type="EMBL" id="LLWF02000208">
    <property type="protein sequence ID" value="ONH81106.1"/>
    <property type="molecule type" value="Genomic_DNA"/>
</dbReference>
<organism evidence="2 3">
    <name type="scientific">Roseomonas mucosa</name>
    <dbReference type="NCBI Taxonomy" id="207340"/>
    <lineage>
        <taxon>Bacteria</taxon>
        <taxon>Pseudomonadati</taxon>
        <taxon>Pseudomonadota</taxon>
        <taxon>Alphaproteobacteria</taxon>
        <taxon>Acetobacterales</taxon>
        <taxon>Roseomonadaceae</taxon>
        <taxon>Roseomonas</taxon>
    </lineage>
</organism>
<sequence length="48" mass="4936">PVARKPGRAGAGQIASLLQSDAFAELPEDMGDVAPGDRILVLPFAGLF</sequence>
<reference evidence="2" key="1">
    <citation type="submission" date="2016-12" db="EMBL/GenBank/DDBJ databases">
        <title>Draft genome sequence of Roseomonas mucosa strain AU37, isolated from a peripheral intravenous catheter.</title>
        <authorList>
            <person name="Choudhury M.A."/>
            <person name="Sidjabat H.E."/>
            <person name="Wailan A.M."/>
            <person name="Zhang L."/>
            <person name="Marsh N.M."/>
            <person name="Rickard C.M."/>
            <person name="Davies M."/>
            <person name="Mcmillan D.J."/>
        </authorList>
    </citation>
    <scope>NUCLEOTIDE SEQUENCE [LARGE SCALE GENOMIC DNA]</scope>
    <source>
        <strain evidence="2">AU37</strain>
    </source>
</reference>
<accession>A0A1S8CYG0</accession>
<feature type="domain" description="MoeA C-terminal" evidence="1">
    <location>
        <begin position="3"/>
        <end position="44"/>
    </location>
</feature>
<dbReference type="GO" id="GO:0032324">
    <property type="term" value="P:molybdopterin cofactor biosynthetic process"/>
    <property type="evidence" value="ECO:0007669"/>
    <property type="project" value="InterPro"/>
</dbReference>